<sequence length="52" mass="5552">MKGKPKPVPGGYQITENIVLIGHRKLGCRRRGGGSKIADKIADGKIGLVPNR</sequence>
<name>A0A645JNV8_9ZZZZ</name>
<dbReference type="AlphaFoldDB" id="A0A645JNV8"/>
<protein>
    <submittedName>
        <fullName evidence="1">Uncharacterized protein</fullName>
    </submittedName>
</protein>
<proteinExistence type="predicted"/>
<gene>
    <name evidence="1" type="ORF">SDC9_212806</name>
</gene>
<comment type="caution">
    <text evidence="1">The sequence shown here is derived from an EMBL/GenBank/DDBJ whole genome shotgun (WGS) entry which is preliminary data.</text>
</comment>
<accession>A0A645JNV8</accession>
<evidence type="ECO:0000313" key="1">
    <source>
        <dbReference type="EMBL" id="MPN65027.1"/>
    </source>
</evidence>
<reference evidence="1" key="1">
    <citation type="submission" date="2019-08" db="EMBL/GenBank/DDBJ databases">
        <authorList>
            <person name="Kucharzyk K."/>
            <person name="Murdoch R.W."/>
            <person name="Higgins S."/>
            <person name="Loffler F."/>
        </authorList>
    </citation>
    <scope>NUCLEOTIDE SEQUENCE</scope>
</reference>
<organism evidence="1">
    <name type="scientific">bioreactor metagenome</name>
    <dbReference type="NCBI Taxonomy" id="1076179"/>
    <lineage>
        <taxon>unclassified sequences</taxon>
        <taxon>metagenomes</taxon>
        <taxon>ecological metagenomes</taxon>
    </lineage>
</organism>
<dbReference type="EMBL" id="VSSQ01146770">
    <property type="protein sequence ID" value="MPN65027.1"/>
    <property type="molecule type" value="Genomic_DNA"/>
</dbReference>